<dbReference type="EMBL" id="RCMI01004485">
    <property type="protein sequence ID" value="KAG2870050.1"/>
    <property type="molecule type" value="Genomic_DNA"/>
</dbReference>
<sequence>MTAWFFFLSCAAPDLNVAYPVSVVSILFFVVFAGFVITKEQIPDYLIWIYWINPMAWGVRALAVNQYTDSSFDTCVYNGVDYCATYNMTMGEYSLTTFEVPTEKFWLCITASRVPRM</sequence>
<accession>A0A8T1A627</accession>
<keyword evidence="5 6" id="KW-0472">Membrane</keyword>
<evidence type="ECO:0000256" key="2">
    <source>
        <dbReference type="ARBA" id="ARBA00022448"/>
    </source>
</evidence>
<dbReference type="Proteomes" id="UP000774804">
    <property type="component" value="Unassembled WGS sequence"/>
</dbReference>
<evidence type="ECO:0000256" key="6">
    <source>
        <dbReference type="SAM" id="Phobius"/>
    </source>
</evidence>
<evidence type="ECO:0000259" key="7">
    <source>
        <dbReference type="Pfam" id="PF01061"/>
    </source>
</evidence>
<dbReference type="InterPro" id="IPR013525">
    <property type="entry name" value="ABC2_TM"/>
</dbReference>
<feature type="transmembrane region" description="Helical" evidence="6">
    <location>
        <begin position="17"/>
        <end position="37"/>
    </location>
</feature>
<feature type="domain" description="ABC-2 type transporter transmembrane" evidence="7">
    <location>
        <begin position="1"/>
        <end position="67"/>
    </location>
</feature>
<keyword evidence="4 6" id="KW-1133">Transmembrane helix</keyword>
<dbReference type="GO" id="GO:0140359">
    <property type="term" value="F:ABC-type transporter activity"/>
    <property type="evidence" value="ECO:0007669"/>
    <property type="project" value="InterPro"/>
</dbReference>
<proteinExistence type="predicted"/>
<evidence type="ECO:0000256" key="3">
    <source>
        <dbReference type="ARBA" id="ARBA00022692"/>
    </source>
</evidence>
<gene>
    <name evidence="8" type="ORF">PC115_g25242</name>
</gene>
<dbReference type="GO" id="GO:0016020">
    <property type="term" value="C:membrane"/>
    <property type="evidence" value="ECO:0007669"/>
    <property type="project" value="UniProtKB-SubCell"/>
</dbReference>
<evidence type="ECO:0000256" key="1">
    <source>
        <dbReference type="ARBA" id="ARBA00004141"/>
    </source>
</evidence>
<reference evidence="8" key="1">
    <citation type="submission" date="2018-10" db="EMBL/GenBank/DDBJ databases">
        <title>Effector identification in a new, highly contiguous assembly of the strawberry crown rot pathogen Phytophthora cactorum.</title>
        <authorList>
            <person name="Armitage A.D."/>
            <person name="Nellist C.F."/>
            <person name="Bates H."/>
            <person name="Vickerstaff R.J."/>
            <person name="Harrison R.J."/>
        </authorList>
    </citation>
    <scope>NUCLEOTIDE SEQUENCE</scope>
    <source>
        <strain evidence="8">4032</strain>
    </source>
</reference>
<evidence type="ECO:0000256" key="5">
    <source>
        <dbReference type="ARBA" id="ARBA00023136"/>
    </source>
</evidence>
<name>A0A8T1A627_9STRA</name>
<organism evidence="8 9">
    <name type="scientific">Phytophthora cactorum</name>
    <dbReference type="NCBI Taxonomy" id="29920"/>
    <lineage>
        <taxon>Eukaryota</taxon>
        <taxon>Sar</taxon>
        <taxon>Stramenopiles</taxon>
        <taxon>Oomycota</taxon>
        <taxon>Peronosporomycetes</taxon>
        <taxon>Peronosporales</taxon>
        <taxon>Peronosporaceae</taxon>
        <taxon>Phytophthora</taxon>
    </lineage>
</organism>
<protein>
    <recommendedName>
        <fullName evidence="7">ABC-2 type transporter transmembrane domain-containing protein</fullName>
    </recommendedName>
</protein>
<evidence type="ECO:0000313" key="8">
    <source>
        <dbReference type="EMBL" id="KAG2870050.1"/>
    </source>
</evidence>
<evidence type="ECO:0000313" key="9">
    <source>
        <dbReference type="Proteomes" id="UP000774804"/>
    </source>
</evidence>
<keyword evidence="2" id="KW-0813">Transport</keyword>
<dbReference type="Pfam" id="PF01061">
    <property type="entry name" value="ABC2_membrane"/>
    <property type="match status" value="1"/>
</dbReference>
<comment type="subcellular location">
    <subcellularLocation>
        <location evidence="1">Membrane</location>
        <topology evidence="1">Multi-pass membrane protein</topology>
    </subcellularLocation>
</comment>
<evidence type="ECO:0000256" key="4">
    <source>
        <dbReference type="ARBA" id="ARBA00022989"/>
    </source>
</evidence>
<keyword evidence="3 6" id="KW-0812">Transmembrane</keyword>
<comment type="caution">
    <text evidence="8">The sequence shown here is derived from an EMBL/GenBank/DDBJ whole genome shotgun (WGS) entry which is preliminary data.</text>
</comment>
<dbReference type="PANTHER" id="PTHR19241">
    <property type="entry name" value="ATP-BINDING CASSETTE TRANSPORTER"/>
    <property type="match status" value="1"/>
</dbReference>
<dbReference type="AlphaFoldDB" id="A0A8T1A627"/>